<feature type="non-terminal residue" evidence="2">
    <location>
        <position position="1"/>
    </location>
</feature>
<name>A0A812SCU1_9DINO</name>
<dbReference type="OrthoDB" id="425215at2759"/>
<dbReference type="Pfam" id="PF01936">
    <property type="entry name" value="NYN"/>
    <property type="match status" value="1"/>
</dbReference>
<proteinExistence type="predicted"/>
<evidence type="ECO:0000313" key="3">
    <source>
        <dbReference type="Proteomes" id="UP000601435"/>
    </source>
</evidence>
<evidence type="ECO:0000259" key="1">
    <source>
        <dbReference type="Pfam" id="PF01936"/>
    </source>
</evidence>
<dbReference type="GO" id="GO:0004540">
    <property type="term" value="F:RNA nuclease activity"/>
    <property type="evidence" value="ECO:0007669"/>
    <property type="project" value="InterPro"/>
</dbReference>
<gene>
    <name evidence="2" type="ORF">SNEC2469_LOCUS13512</name>
</gene>
<protein>
    <recommendedName>
        <fullName evidence="1">NYN domain-containing protein</fullName>
    </recommendedName>
</protein>
<comment type="caution">
    <text evidence="2">The sequence shown here is derived from an EMBL/GenBank/DDBJ whole genome shotgun (WGS) entry which is preliminary data.</text>
</comment>
<sequence length="224" mass="24041">MRRLPQLAVQLARGIASSSDAAVQGRPPAPRRYGVVIDGDVFGPRHFPALLAAVRRRGYLVSGVVCTAAPPRGARPAWPSELSFVAVPRGKGGKDPNDIAVAFEAARLAFREDKVDAIAVAAPDTDFLFLLERLEAQGIATLALLPLATEPGVAQAFQAVAEVERFRTDEPAERRPTKKIVLQAEGWSSIEDLGAAEFGTGQVDPVLLNSLRVKLCELNYLQGH</sequence>
<dbReference type="InterPro" id="IPR021139">
    <property type="entry name" value="NYN"/>
</dbReference>
<feature type="domain" description="NYN" evidence="1">
    <location>
        <begin position="34"/>
        <end position="161"/>
    </location>
</feature>
<accession>A0A812SCU1</accession>
<dbReference type="AlphaFoldDB" id="A0A812SCU1"/>
<organism evidence="2 3">
    <name type="scientific">Symbiodinium necroappetens</name>
    <dbReference type="NCBI Taxonomy" id="1628268"/>
    <lineage>
        <taxon>Eukaryota</taxon>
        <taxon>Sar</taxon>
        <taxon>Alveolata</taxon>
        <taxon>Dinophyceae</taxon>
        <taxon>Suessiales</taxon>
        <taxon>Symbiodiniaceae</taxon>
        <taxon>Symbiodinium</taxon>
    </lineage>
</organism>
<keyword evidence="3" id="KW-1185">Reference proteome</keyword>
<dbReference type="EMBL" id="CAJNJA010021566">
    <property type="protein sequence ID" value="CAE7478172.1"/>
    <property type="molecule type" value="Genomic_DNA"/>
</dbReference>
<dbReference type="Proteomes" id="UP000601435">
    <property type="component" value="Unassembled WGS sequence"/>
</dbReference>
<evidence type="ECO:0000313" key="2">
    <source>
        <dbReference type="EMBL" id="CAE7478172.1"/>
    </source>
</evidence>
<reference evidence="2" key="1">
    <citation type="submission" date="2021-02" db="EMBL/GenBank/DDBJ databases">
        <authorList>
            <person name="Dougan E. K."/>
            <person name="Rhodes N."/>
            <person name="Thang M."/>
            <person name="Chan C."/>
        </authorList>
    </citation>
    <scope>NUCLEOTIDE SEQUENCE</scope>
</reference>